<protein>
    <submittedName>
        <fullName evidence="2">Glyoxalase</fullName>
    </submittedName>
</protein>
<dbReference type="Gene3D" id="3.10.180.10">
    <property type="entry name" value="2,3-Dihydroxybiphenyl 1,2-Dioxygenase, domain 1"/>
    <property type="match status" value="1"/>
</dbReference>
<dbReference type="Proteomes" id="UP000272503">
    <property type="component" value="Unassembled WGS sequence"/>
</dbReference>
<comment type="caution">
    <text evidence="2">The sequence shown here is derived from an EMBL/GenBank/DDBJ whole genome shotgun (WGS) entry which is preliminary data.</text>
</comment>
<name>A0A3L7A4P8_9MICO</name>
<dbReference type="PROSITE" id="PS51819">
    <property type="entry name" value="VOC"/>
    <property type="match status" value="1"/>
</dbReference>
<proteinExistence type="predicted"/>
<dbReference type="PANTHER" id="PTHR39175">
    <property type="entry name" value="FAMILY PROTEIN, PUTATIVE (AFU_ORTHOLOGUE AFUA_3G15060)-RELATED"/>
    <property type="match status" value="1"/>
</dbReference>
<dbReference type="OrthoDB" id="9813630at2"/>
<dbReference type="InterPro" id="IPR037523">
    <property type="entry name" value="VOC_core"/>
</dbReference>
<keyword evidence="3" id="KW-1185">Reference proteome</keyword>
<evidence type="ECO:0000313" key="2">
    <source>
        <dbReference type="EMBL" id="RLP75074.1"/>
    </source>
</evidence>
<reference evidence="2 3" key="1">
    <citation type="submission" date="2018-10" db="EMBL/GenBank/DDBJ databases">
        <authorList>
            <person name="Li J."/>
        </authorList>
    </citation>
    <scope>NUCLEOTIDE SEQUENCE [LARGE SCALE GENOMIC DNA]</scope>
    <source>
        <strain evidence="2 3">IF 016277</strain>
    </source>
</reference>
<dbReference type="AlphaFoldDB" id="A0A3L7A4P8"/>
<evidence type="ECO:0000313" key="3">
    <source>
        <dbReference type="Proteomes" id="UP000272503"/>
    </source>
</evidence>
<accession>A0A3L7A4P8</accession>
<dbReference type="EMBL" id="RCUX01000008">
    <property type="protein sequence ID" value="RLP75074.1"/>
    <property type="molecule type" value="Genomic_DNA"/>
</dbReference>
<dbReference type="SUPFAM" id="SSF54593">
    <property type="entry name" value="Glyoxalase/Bleomycin resistance protein/Dihydroxybiphenyl dioxygenase"/>
    <property type="match status" value="1"/>
</dbReference>
<gene>
    <name evidence="2" type="ORF">D9V32_10835</name>
</gene>
<dbReference type="InterPro" id="IPR029068">
    <property type="entry name" value="Glyas_Bleomycin-R_OHBP_Dase"/>
</dbReference>
<evidence type="ECO:0000259" key="1">
    <source>
        <dbReference type="PROSITE" id="PS51819"/>
    </source>
</evidence>
<dbReference type="PANTHER" id="PTHR39175:SF1">
    <property type="entry name" value="FAMILY PROTEIN, PUTATIVE (AFU_ORTHOLOGUE AFUA_3G15060)-RELATED"/>
    <property type="match status" value="1"/>
</dbReference>
<sequence length="132" mass="14985">MPHREDPVPDTPFGLGLQHVLLAMPRGGEDDARAFYGGLLGLTEIRKPTVLIARRGVWFRGDALEIHLGVEDPFRPARRARPGITTRDLDLLSIRLHEYGLPVEMDEFFPPYRRLISEDPFGNLLEFVTPRA</sequence>
<feature type="domain" description="VOC" evidence="1">
    <location>
        <begin position="16"/>
        <end position="130"/>
    </location>
</feature>
<organism evidence="2 3">
    <name type="scientific">Mycetocola tolaasinivorans</name>
    <dbReference type="NCBI Taxonomy" id="76635"/>
    <lineage>
        <taxon>Bacteria</taxon>
        <taxon>Bacillati</taxon>
        <taxon>Actinomycetota</taxon>
        <taxon>Actinomycetes</taxon>
        <taxon>Micrococcales</taxon>
        <taxon>Microbacteriaceae</taxon>
        <taxon>Mycetocola</taxon>
    </lineage>
</organism>